<keyword evidence="1" id="KW-0472">Membrane</keyword>
<dbReference type="GO" id="GO:0005615">
    <property type="term" value="C:extracellular space"/>
    <property type="evidence" value="ECO:0007669"/>
    <property type="project" value="TreeGrafter"/>
</dbReference>
<dbReference type="Proteomes" id="UP001652628">
    <property type="component" value="Chromosome 3"/>
</dbReference>
<dbReference type="CDD" id="cd16021">
    <property type="entry name" value="ALP_like"/>
    <property type="match status" value="1"/>
</dbReference>
<evidence type="ECO:0000313" key="2">
    <source>
        <dbReference type="Proteomes" id="UP001652628"/>
    </source>
</evidence>
<feature type="transmembrane region" description="Helical" evidence="1">
    <location>
        <begin position="20"/>
        <end position="38"/>
    </location>
</feature>
<dbReference type="SUPFAM" id="SSF53649">
    <property type="entry name" value="Alkaline phosphatase-like"/>
    <property type="match status" value="1"/>
</dbReference>
<protein>
    <recommendedName>
        <fullName evidence="4">DUF229 domain containing protein</fullName>
    </recommendedName>
</protein>
<dbReference type="AlphaFoldDB" id="A0AB39ZIF1"/>
<name>A0AB39ZIF1_DROSZ</name>
<dbReference type="Pfam" id="PF02995">
    <property type="entry name" value="DUF229"/>
    <property type="match status" value="1"/>
</dbReference>
<dbReference type="Gene3D" id="3.40.720.10">
    <property type="entry name" value="Alkaline Phosphatase, subunit A"/>
    <property type="match status" value="1"/>
</dbReference>
<keyword evidence="1" id="KW-1133">Transmembrane helix</keyword>
<reference evidence="3" key="1">
    <citation type="submission" date="2025-08" db="UniProtKB">
        <authorList>
            <consortium name="RefSeq"/>
        </authorList>
    </citation>
    <scope>IDENTIFICATION</scope>
</reference>
<evidence type="ECO:0000256" key="1">
    <source>
        <dbReference type="SAM" id="Phobius"/>
    </source>
</evidence>
<evidence type="ECO:0008006" key="4">
    <source>
        <dbReference type="Google" id="ProtNLM"/>
    </source>
</evidence>
<organism evidence="2 3">
    <name type="scientific">Drosophila suzukii</name>
    <name type="common">Spotted-wing drosophila fruit fly</name>
    <dbReference type="NCBI Taxonomy" id="28584"/>
    <lineage>
        <taxon>Eukaryota</taxon>
        <taxon>Metazoa</taxon>
        <taxon>Ecdysozoa</taxon>
        <taxon>Arthropoda</taxon>
        <taxon>Hexapoda</taxon>
        <taxon>Insecta</taxon>
        <taxon>Pterygota</taxon>
        <taxon>Neoptera</taxon>
        <taxon>Endopterygota</taxon>
        <taxon>Diptera</taxon>
        <taxon>Brachycera</taxon>
        <taxon>Muscomorpha</taxon>
        <taxon>Ephydroidea</taxon>
        <taxon>Drosophilidae</taxon>
        <taxon>Drosophila</taxon>
        <taxon>Sophophora</taxon>
    </lineage>
</organism>
<gene>
    <name evidence="3" type="primary">LOC108014757</name>
</gene>
<evidence type="ECO:0000313" key="3">
    <source>
        <dbReference type="RefSeq" id="XP_016936430.3"/>
    </source>
</evidence>
<dbReference type="InterPro" id="IPR004245">
    <property type="entry name" value="DUF229"/>
</dbReference>
<keyword evidence="1" id="KW-0812">Transmembrane</keyword>
<proteinExistence type="predicted"/>
<keyword evidence="2" id="KW-1185">Reference proteome</keyword>
<dbReference type="GeneID" id="108014757"/>
<dbReference type="RefSeq" id="XP_016936430.3">
    <property type="nucleotide sequence ID" value="XM_017080941.4"/>
</dbReference>
<accession>A0AB39ZIF1</accession>
<dbReference type="InterPro" id="IPR017850">
    <property type="entry name" value="Alkaline_phosphatase_core_sf"/>
</dbReference>
<dbReference type="FunFam" id="3.40.720.10:FF:000017">
    <property type="entry name" value="Predicted protein"/>
    <property type="match status" value="1"/>
</dbReference>
<sequence>MSTQSVSELQKMITLFHPFLKWLVLSLVAITVLLSLSGRNANIKYRKITEESRAFDLEEDGSGSSLPDGSAVDVSPEEEEAVKPLFFVDTPKCKIPYVDPFEPDAMAIFHPEHFETCSNETALVTPIYDISRQRYMLFINETLASIHLNSTEGEYNCYYQEITRKREHDSYDKLERKYFTQNYEVPLHVQGLILACHRLGNESDILQSDAYSLIQYKPPPKGLSMEPSKRKPSVLMFGIDSLSRINLRRTMPKVYRFLTKAGWFELQGYNKIGDNTFPNLLALLTGYNPESALNKVCDWHEKGCLDRTPFIWKYLHNASYLTAYAEDESGIETFNYCKPGFLEQPTDYYLRPSQKAFESGMNVWKCNDCSMRYCIGRRIASSYAYDMAKNLAKRYVDKRPVWGLFWSNSFSHDSFQMPSKMEDYVLQYLLDFEEDGVLEQSIMIFLSDHGSRYGRIMSLPSGFLEERLPSMFIYLPPWFRAQYPEYVRAMQLNKNRLSSTYDLHNTLKHIIELGGSPDGPELPKAADCPKCQSVFLPIDDSRTCEDAGIPEHYCTCVPYKRLKMDWAKRIAPLVIGRINEYLAGRNLSGICSELTLSYIHETEMKIDLGQNFHDEMPFIEIGTYRTMFKVEQNSADFRATVLFNNVTGSVEVEVPTISRLDSYEDDSSCVVDKTDKMYCICKCDIKE</sequence>
<dbReference type="PANTHER" id="PTHR10974:SF9">
    <property type="entry name" value="DUF229 DOMAIN CONTAINING PROTEIN-RELATED"/>
    <property type="match status" value="1"/>
</dbReference>
<dbReference type="PANTHER" id="PTHR10974">
    <property type="entry name" value="FI08016P-RELATED"/>
    <property type="match status" value="1"/>
</dbReference>